<dbReference type="AlphaFoldDB" id="A0AAP0R317"/>
<proteinExistence type="predicted"/>
<reference evidence="1 2" key="1">
    <citation type="journal article" date="2024" name="Plant J.">
        <title>Genome sequences and population genomics reveal climatic adaptation and genomic divergence between two closely related sweetgum species.</title>
        <authorList>
            <person name="Xu W.Q."/>
            <person name="Ren C.Q."/>
            <person name="Zhang X.Y."/>
            <person name="Comes H.P."/>
            <person name="Liu X.H."/>
            <person name="Li Y.G."/>
            <person name="Kettle C.J."/>
            <person name="Jalonen R."/>
            <person name="Gaisberger H."/>
            <person name="Ma Y.Z."/>
            <person name="Qiu Y.X."/>
        </authorList>
    </citation>
    <scope>NUCLEOTIDE SEQUENCE [LARGE SCALE GENOMIC DNA]</scope>
    <source>
        <strain evidence="1">Hangzhou</strain>
    </source>
</reference>
<accession>A0AAP0R317</accession>
<sequence>MCLNIAPDHGVIHEGVAMKLVLKNGTSVGEESGIVGDRRGGKNGSDCEWIFGIQRFFLKKGDFQMLKKAFGILGALGLDLE</sequence>
<gene>
    <name evidence="1" type="ORF">L1049_000561</name>
</gene>
<protein>
    <submittedName>
        <fullName evidence="1">Uncharacterized protein</fullName>
    </submittedName>
</protein>
<organism evidence="1 2">
    <name type="scientific">Liquidambar formosana</name>
    <name type="common">Formosan gum</name>
    <dbReference type="NCBI Taxonomy" id="63359"/>
    <lineage>
        <taxon>Eukaryota</taxon>
        <taxon>Viridiplantae</taxon>
        <taxon>Streptophyta</taxon>
        <taxon>Embryophyta</taxon>
        <taxon>Tracheophyta</taxon>
        <taxon>Spermatophyta</taxon>
        <taxon>Magnoliopsida</taxon>
        <taxon>eudicotyledons</taxon>
        <taxon>Gunneridae</taxon>
        <taxon>Pentapetalae</taxon>
        <taxon>Saxifragales</taxon>
        <taxon>Altingiaceae</taxon>
        <taxon>Liquidambar</taxon>
    </lineage>
</organism>
<evidence type="ECO:0000313" key="2">
    <source>
        <dbReference type="Proteomes" id="UP001415857"/>
    </source>
</evidence>
<dbReference type="Proteomes" id="UP001415857">
    <property type="component" value="Unassembled WGS sequence"/>
</dbReference>
<evidence type="ECO:0000313" key="1">
    <source>
        <dbReference type="EMBL" id="KAK9268797.1"/>
    </source>
</evidence>
<dbReference type="EMBL" id="JBBPBK010000015">
    <property type="protein sequence ID" value="KAK9268797.1"/>
    <property type="molecule type" value="Genomic_DNA"/>
</dbReference>
<name>A0AAP0R317_LIQFO</name>
<comment type="caution">
    <text evidence="1">The sequence shown here is derived from an EMBL/GenBank/DDBJ whole genome shotgun (WGS) entry which is preliminary data.</text>
</comment>
<keyword evidence="2" id="KW-1185">Reference proteome</keyword>